<gene>
    <name evidence="2" type="ORF">BJI69_14855</name>
</gene>
<dbReference type="Pfam" id="PF11736">
    <property type="entry name" value="DUF3299"/>
    <property type="match status" value="1"/>
</dbReference>
<evidence type="ECO:0000313" key="2">
    <source>
        <dbReference type="EMBL" id="APG05048.1"/>
    </source>
</evidence>
<dbReference type="STRING" id="1440763.BJI69_14855"/>
<organism evidence="2 3">
    <name type="scientific">Luteibacter rhizovicinus DSM 16549</name>
    <dbReference type="NCBI Taxonomy" id="1440763"/>
    <lineage>
        <taxon>Bacteria</taxon>
        <taxon>Pseudomonadati</taxon>
        <taxon>Pseudomonadota</taxon>
        <taxon>Gammaproteobacteria</taxon>
        <taxon>Lysobacterales</taxon>
        <taxon>Rhodanobacteraceae</taxon>
        <taxon>Luteibacter</taxon>
    </lineage>
</organism>
<dbReference type="PROSITE" id="PS51257">
    <property type="entry name" value="PROKAR_LIPOPROTEIN"/>
    <property type="match status" value="1"/>
</dbReference>
<protein>
    <recommendedName>
        <fullName evidence="4">DUF3299 domain-containing protein</fullName>
    </recommendedName>
</protein>
<sequence>MKRGVVSGWTHAAVLPAVLLAAMLAGCSGSSGGNVADGPAPAATSALAQAQAEADTGRAQRAAAGAAGIAAANAYAAAHGVSKAAAPANADLLGPPDANGFADLDWTRMVPPEDFKTLENAPPVLHVGNQRMKQIGTLHTVDALNGAKVRLSGYVVPLESDSEGNMVEFFFVPFYGACIHVPPPPPNMLVHVRLSHGIPTPSLYDPLTLKGVMHIQVTENALAASAYAVDNGTLEPYSNTDDDRLRRAFE</sequence>
<feature type="chain" id="PRO_5009853224" description="DUF3299 domain-containing protein" evidence="1">
    <location>
        <begin position="22"/>
        <end position="250"/>
    </location>
</feature>
<dbReference type="Gene3D" id="2.40.50.870">
    <property type="entry name" value="Protein of unknown function (DUF3299)"/>
    <property type="match status" value="1"/>
</dbReference>
<keyword evidence="3" id="KW-1185">Reference proteome</keyword>
<reference evidence="3" key="1">
    <citation type="submission" date="2016-09" db="EMBL/GenBank/DDBJ databases">
        <authorList>
            <person name="Lysoe E."/>
        </authorList>
    </citation>
    <scope>NUCLEOTIDE SEQUENCE [LARGE SCALE GENOMIC DNA]</scope>
    <source>
        <strain evidence="3">LJ96T</strain>
    </source>
</reference>
<dbReference type="InterPro" id="IPR021727">
    <property type="entry name" value="DUF3299"/>
</dbReference>
<dbReference type="AlphaFoldDB" id="A0A1L3EVH0"/>
<proteinExistence type="predicted"/>
<evidence type="ECO:0008006" key="4">
    <source>
        <dbReference type="Google" id="ProtNLM"/>
    </source>
</evidence>
<dbReference type="EMBL" id="CP017480">
    <property type="protein sequence ID" value="APG05048.1"/>
    <property type="molecule type" value="Genomic_DNA"/>
</dbReference>
<evidence type="ECO:0000256" key="1">
    <source>
        <dbReference type="SAM" id="SignalP"/>
    </source>
</evidence>
<accession>A0A1L3EVH0</accession>
<dbReference type="Proteomes" id="UP000182987">
    <property type="component" value="Chromosome"/>
</dbReference>
<dbReference type="KEGG" id="lrz:BJI69_14855"/>
<name>A0A1L3EVH0_9GAMM</name>
<evidence type="ECO:0000313" key="3">
    <source>
        <dbReference type="Proteomes" id="UP000182987"/>
    </source>
</evidence>
<keyword evidence="1" id="KW-0732">Signal</keyword>
<feature type="signal peptide" evidence="1">
    <location>
        <begin position="1"/>
        <end position="21"/>
    </location>
</feature>